<dbReference type="PANTHER" id="PTHR43162">
    <property type="match status" value="1"/>
</dbReference>
<dbReference type="Gene3D" id="3.40.50.720">
    <property type="entry name" value="NAD(P)-binding Rossmann-like Domain"/>
    <property type="match status" value="1"/>
</dbReference>
<dbReference type="InterPro" id="IPR008030">
    <property type="entry name" value="NmrA-like"/>
</dbReference>
<proteinExistence type="predicted"/>
<evidence type="ECO:0000313" key="2">
    <source>
        <dbReference type="EMBL" id="SDM30821.1"/>
    </source>
</evidence>
<dbReference type="Gene3D" id="3.90.25.10">
    <property type="entry name" value="UDP-galactose 4-epimerase, domain 1"/>
    <property type="match status" value="1"/>
</dbReference>
<dbReference type="Pfam" id="PF05368">
    <property type="entry name" value="NmrA"/>
    <property type="match status" value="1"/>
</dbReference>
<feature type="domain" description="NmrA-like" evidence="1">
    <location>
        <begin position="22"/>
        <end position="120"/>
    </location>
</feature>
<dbReference type="InterPro" id="IPR036291">
    <property type="entry name" value="NAD(P)-bd_dom_sf"/>
</dbReference>
<dbReference type="AlphaFoldDB" id="A0A1G9S606"/>
<keyword evidence="3" id="KW-1185">Reference proteome</keyword>
<dbReference type="InterPro" id="IPR051604">
    <property type="entry name" value="Ergot_Alk_Oxidoreductase"/>
</dbReference>
<dbReference type="STRING" id="1196353.SAMN05444921_106196"/>
<dbReference type="SUPFAM" id="SSF51735">
    <property type="entry name" value="NAD(P)-binding Rossmann-fold domains"/>
    <property type="match status" value="1"/>
</dbReference>
<organism evidence="2 3">
    <name type="scientific">Streptomyces wuyuanensis</name>
    <dbReference type="NCBI Taxonomy" id="1196353"/>
    <lineage>
        <taxon>Bacteria</taxon>
        <taxon>Bacillati</taxon>
        <taxon>Actinomycetota</taxon>
        <taxon>Actinomycetes</taxon>
        <taxon>Kitasatosporales</taxon>
        <taxon>Streptomycetaceae</taxon>
        <taxon>Streptomyces</taxon>
    </lineage>
</organism>
<gene>
    <name evidence="2" type="ORF">SAMN05444921_106196</name>
</gene>
<reference evidence="3" key="1">
    <citation type="submission" date="2016-10" db="EMBL/GenBank/DDBJ databases">
        <authorList>
            <person name="Varghese N."/>
            <person name="Submissions S."/>
        </authorList>
    </citation>
    <scope>NUCLEOTIDE SEQUENCE [LARGE SCALE GENOMIC DNA]</scope>
    <source>
        <strain evidence="3">CGMCC 4.7042</strain>
    </source>
</reference>
<evidence type="ECO:0000259" key="1">
    <source>
        <dbReference type="Pfam" id="PF05368"/>
    </source>
</evidence>
<dbReference type="EMBL" id="FNHI01000006">
    <property type="protein sequence ID" value="SDM30821.1"/>
    <property type="molecule type" value="Genomic_DNA"/>
</dbReference>
<dbReference type="Proteomes" id="UP000199063">
    <property type="component" value="Unassembled WGS sequence"/>
</dbReference>
<name>A0A1G9S606_9ACTN</name>
<protein>
    <submittedName>
        <fullName evidence="2">Uncharacterized conserved protein YbjT, contains NAD(P)-binding and DUF2867 domains</fullName>
    </submittedName>
</protein>
<dbReference type="PANTHER" id="PTHR43162:SF1">
    <property type="entry name" value="PRESTALK A DIFFERENTIATION PROTEIN A"/>
    <property type="match status" value="1"/>
</dbReference>
<sequence length="296" mass="31311">MRTEGVRNASYGESMTNPTHPQKILVAGATGTVGRQVVAELLERGHSVRALTRDPGRARASLPAGAEAVRGDLTDPVSLAPALEGVTALHLITFGGEYMAPLETGPEIVALAREAGVRRITVLNGGGDTPLQDAVQKSGLAWTVLMPVEFMANALEWAEGIRTEDAVGEPFTDRLSAMVHEADIGAVGAVALTEDGHDGQTYLITGPEVLSLRDKVDAIAEARGKDIVLTELTPDEAVAKWQAAGLPQDVIDFLIDVYGNTPPEGRTVVDTVLRVTGRPARTFAEWAAEHAPAFRA</sequence>
<evidence type="ECO:0000313" key="3">
    <source>
        <dbReference type="Proteomes" id="UP000199063"/>
    </source>
</evidence>
<accession>A0A1G9S606</accession>